<organism evidence="2 3">
    <name type="scientific">Lactiplantibacillus dongliensis</name>
    <dbReference type="NCBI Taxonomy" id="2559919"/>
    <lineage>
        <taxon>Bacteria</taxon>
        <taxon>Bacillati</taxon>
        <taxon>Bacillota</taxon>
        <taxon>Bacilli</taxon>
        <taxon>Lactobacillales</taxon>
        <taxon>Lactobacillaceae</taxon>
        <taxon>Lactiplantibacillus</taxon>
    </lineage>
</organism>
<dbReference type="RefSeq" id="WP_137640292.1">
    <property type="nucleotide sequence ID" value="NZ_BJDK01000017.1"/>
</dbReference>
<comment type="caution">
    <text evidence="2">The sequence shown here is derived from an EMBL/GenBank/DDBJ whole genome shotgun (WGS) entry which is preliminary data.</text>
</comment>
<dbReference type="PANTHER" id="PTHR40516:SF1">
    <property type="entry name" value="ANTITOXIN CHPS-RELATED"/>
    <property type="match status" value="1"/>
</dbReference>
<gene>
    <name evidence="2" type="ORF">ACFP3T_00365</name>
</gene>
<dbReference type="EMBL" id="JBHSSD010000002">
    <property type="protein sequence ID" value="MFC6163142.1"/>
    <property type="molecule type" value="Genomic_DNA"/>
</dbReference>
<keyword evidence="2" id="KW-0238">DNA-binding</keyword>
<dbReference type="Pfam" id="PF04014">
    <property type="entry name" value="MazE_antitoxin"/>
    <property type="match status" value="1"/>
</dbReference>
<protein>
    <submittedName>
        <fullName evidence="2">AbrB/MazE/SpoVT family DNA-binding domain-containing protein</fullName>
    </submittedName>
</protein>
<proteinExistence type="predicted"/>
<dbReference type="InterPro" id="IPR007159">
    <property type="entry name" value="SpoVT-AbrB_dom"/>
</dbReference>
<sequence length="87" mass="10026">MAGIETQIHLAKWGNSRAARIPSKVIEQLNLADNQELRLTIQDDSIVLTPINKKPTNIHELFADWHDDGKREHELDWGESKGDELQW</sequence>
<reference evidence="3" key="1">
    <citation type="journal article" date="2019" name="Int. J. Syst. Evol. Microbiol.">
        <title>The Global Catalogue of Microorganisms (GCM) 10K type strain sequencing project: providing services to taxonomists for standard genome sequencing and annotation.</title>
        <authorList>
            <consortium name="The Broad Institute Genomics Platform"/>
            <consortium name="The Broad Institute Genome Sequencing Center for Infectious Disease"/>
            <person name="Wu L."/>
            <person name="Ma J."/>
        </authorList>
    </citation>
    <scope>NUCLEOTIDE SEQUENCE [LARGE SCALE GENOMIC DNA]</scope>
    <source>
        <strain evidence="3">CCM 8932</strain>
    </source>
</reference>
<dbReference type="Gene3D" id="2.10.260.10">
    <property type="match status" value="1"/>
</dbReference>
<evidence type="ECO:0000259" key="1">
    <source>
        <dbReference type="SMART" id="SM00966"/>
    </source>
</evidence>
<dbReference type="InterPro" id="IPR037914">
    <property type="entry name" value="SpoVT-AbrB_sf"/>
</dbReference>
<dbReference type="Proteomes" id="UP001596253">
    <property type="component" value="Unassembled WGS sequence"/>
</dbReference>
<name>A0ABW1R2Q9_9LACO</name>
<dbReference type="GO" id="GO:0003677">
    <property type="term" value="F:DNA binding"/>
    <property type="evidence" value="ECO:0007669"/>
    <property type="project" value="UniProtKB-KW"/>
</dbReference>
<keyword evidence="3" id="KW-1185">Reference proteome</keyword>
<dbReference type="PANTHER" id="PTHR40516">
    <property type="entry name" value="ANTITOXIN CHPS-RELATED"/>
    <property type="match status" value="1"/>
</dbReference>
<feature type="domain" description="SpoVT-AbrB" evidence="1">
    <location>
        <begin position="11"/>
        <end position="56"/>
    </location>
</feature>
<dbReference type="SMART" id="SM00966">
    <property type="entry name" value="SpoVT_AbrB"/>
    <property type="match status" value="1"/>
</dbReference>
<evidence type="ECO:0000313" key="2">
    <source>
        <dbReference type="EMBL" id="MFC6163142.1"/>
    </source>
</evidence>
<dbReference type="InterPro" id="IPR039052">
    <property type="entry name" value="Antitox_PemI-like"/>
</dbReference>
<dbReference type="SUPFAM" id="SSF89447">
    <property type="entry name" value="AbrB/MazE/MraZ-like"/>
    <property type="match status" value="1"/>
</dbReference>
<evidence type="ECO:0000313" key="3">
    <source>
        <dbReference type="Proteomes" id="UP001596253"/>
    </source>
</evidence>
<accession>A0ABW1R2Q9</accession>